<dbReference type="EMBL" id="BAABBE010000019">
    <property type="protein sequence ID" value="GAA3665149.1"/>
    <property type="molecule type" value="Genomic_DNA"/>
</dbReference>
<name>A0ABP7BMJ3_9PSEU</name>
<feature type="compositionally biased region" description="Basic and acidic residues" evidence="2">
    <location>
        <begin position="52"/>
        <end position="63"/>
    </location>
</feature>
<keyword evidence="5" id="KW-1185">Reference proteome</keyword>
<reference evidence="5" key="1">
    <citation type="journal article" date="2019" name="Int. J. Syst. Evol. Microbiol.">
        <title>The Global Catalogue of Microorganisms (GCM) 10K type strain sequencing project: providing services to taxonomists for standard genome sequencing and annotation.</title>
        <authorList>
            <consortium name="The Broad Institute Genomics Platform"/>
            <consortium name="The Broad Institute Genome Sequencing Center for Infectious Disease"/>
            <person name="Wu L."/>
            <person name="Ma J."/>
        </authorList>
    </citation>
    <scope>NUCLEOTIDE SEQUENCE [LARGE SCALE GENOMIC DNA]</scope>
    <source>
        <strain evidence="5">JCM 17494</strain>
    </source>
</reference>
<evidence type="ECO:0000313" key="4">
    <source>
        <dbReference type="EMBL" id="GAA3665149.1"/>
    </source>
</evidence>
<dbReference type="Proteomes" id="UP001500711">
    <property type="component" value="Unassembled WGS sequence"/>
</dbReference>
<dbReference type="SMART" id="SM00507">
    <property type="entry name" value="HNHc"/>
    <property type="match status" value="1"/>
</dbReference>
<sequence length="296" mass="33164">MAEGALSEDHVDVLAEAMTELPAVAEEHIVRYALEHEPRSAKAFCKNLAYHLDQDGPEPKDPEPAPPRNTVRRRRQGGRYQLFADLDLDTGAKLDALLDPLAKPAPEDLRFAPEREGDAFCEIVDLALRADHHRIHGGERVQLTVTVDYDKLRAAIGTARLDNGDHLPMNQVRKIACDSGVIPMLLGSRSQIHDVGRKTRALNSGLRRMLVTRDQGCAFPGCTRPPSHCEAHHIHHWANGGPTNLNNLVPLCRRHHDLIHHSDWQIHMISGLPHFRPPAFIDPQRKPRQNRIHTAA</sequence>
<feature type="region of interest" description="Disordered" evidence="2">
    <location>
        <begin position="52"/>
        <end position="76"/>
    </location>
</feature>
<evidence type="ECO:0000259" key="3">
    <source>
        <dbReference type="SMART" id="SM00507"/>
    </source>
</evidence>
<dbReference type="CDD" id="cd00085">
    <property type="entry name" value="HNHc"/>
    <property type="match status" value="1"/>
</dbReference>
<dbReference type="Pfam" id="PF02720">
    <property type="entry name" value="DUF222"/>
    <property type="match status" value="1"/>
</dbReference>
<dbReference type="Pfam" id="PF01844">
    <property type="entry name" value="HNH"/>
    <property type="match status" value="1"/>
</dbReference>
<proteinExistence type="inferred from homology"/>
<feature type="domain" description="HNH nuclease" evidence="3">
    <location>
        <begin position="205"/>
        <end position="257"/>
    </location>
</feature>
<protein>
    <recommendedName>
        <fullName evidence="3">HNH nuclease domain-containing protein</fullName>
    </recommendedName>
</protein>
<dbReference type="InterPro" id="IPR003615">
    <property type="entry name" value="HNH_nuc"/>
</dbReference>
<evidence type="ECO:0000313" key="5">
    <source>
        <dbReference type="Proteomes" id="UP001500711"/>
    </source>
</evidence>
<organism evidence="4 5">
    <name type="scientific">Lentzea roselyniae</name>
    <dbReference type="NCBI Taxonomy" id="531940"/>
    <lineage>
        <taxon>Bacteria</taxon>
        <taxon>Bacillati</taxon>
        <taxon>Actinomycetota</taxon>
        <taxon>Actinomycetes</taxon>
        <taxon>Pseudonocardiales</taxon>
        <taxon>Pseudonocardiaceae</taxon>
        <taxon>Lentzea</taxon>
    </lineage>
</organism>
<comment type="caution">
    <text evidence="4">The sequence shown here is derived from an EMBL/GenBank/DDBJ whole genome shotgun (WGS) entry which is preliminary data.</text>
</comment>
<accession>A0ABP7BMJ3</accession>
<evidence type="ECO:0000256" key="1">
    <source>
        <dbReference type="ARBA" id="ARBA00023450"/>
    </source>
</evidence>
<dbReference type="InterPro" id="IPR003870">
    <property type="entry name" value="DUF222"/>
</dbReference>
<gene>
    <name evidence="4" type="ORF">GCM10022267_59220</name>
</gene>
<comment type="similarity">
    <text evidence="1">Belongs to the Rv1128c/1148c/1588c/1702c/1945/3466 family.</text>
</comment>
<dbReference type="Gene3D" id="1.10.30.50">
    <property type="match status" value="1"/>
</dbReference>
<dbReference type="InterPro" id="IPR002711">
    <property type="entry name" value="HNH"/>
</dbReference>
<evidence type="ECO:0000256" key="2">
    <source>
        <dbReference type="SAM" id="MobiDB-lite"/>
    </source>
</evidence>